<sequence length="994" mass="106508">MKQLIISALLSLLFSSIIAQTPSLDWTKSIGGTGIESGYNNIIDINGNLYTVGSFQDTVDFDPSAGVFNLISAGGDDIFIQKLDANGNFVWAKNMGGTGNNLGRAITLDGSGNIYITGYFQNTVDFDPSATIFNLVSAGGNDIFIEKLDTNGNFIWAKSMGSTGSDQCVAITSDASGNVYTTGTFQNTVDFDPGTGTSNLVSNGGNDIYIQKLDANGNFMWANKIGGLGLDWGYSITTDNIGGFYITGIFQNTIDFDPGAGTFNLTAIGGLDSYVEKFDANGNFIWAKSIGGTGTVISYSITTDGSANVYTTGFFQNTIDFDPGAGTLNLTSAGNDDAFIQKLDGDGNFIWAKSFGAADNDRSFSITSDGSNNIYTTGSYINSVDFDPNAGSFNLTSSGTDDIFIQKLDANGNFVWANTLGGSLTDIGLSIKVDNYNNLYTTGSFQGTADLDPTTGVSNIMSAGGDDIFSVKLKQCLPVNGNDVRTECDSLLWIDGITYYSNNNTATFNIIGGAANTCDSLVTLDLTIINSATGTDTRTECDSITWLDGITYYSNNNTATFNIIGGAANTCDSIVTLDLTIINSATGTDTRTECDSITWIDGITYYSNNNTATFNIIGGAANTCDSLVTLDLTIINSATGIDTRTECDSLLWIDGITYYSNNNVATFNIVGGAANNCDSLVTLNLTISDSSSNRIEGVVYYQGIPITSGEVNLYRKNGNTPQDIIKVDSLQLSGSGFYYFDGVAPGGYLVKALGDTILYDNVSTYADSTNHWQWAPIKTISFGCNDTLFNVDINLRDYPLNTGLGSISGTIQENLDPLFKAPGDPIGDIDITVEQSPDGAVSGFDISDLNGEFNFNNLPAGNYYIYADIPGYICDTTYLFNFDGSGLNYDVTLCVYDTLNTISICNDVVTSINKSLIIDNFIIYPNPTQDIINISSRKTNDYTIEILDLNGRILFTEKSIDFIKEINLSSFEKGLYIISIKSNTGKFVYKISVL</sequence>
<dbReference type="Pfam" id="PF18962">
    <property type="entry name" value="Por_Secre_tail"/>
    <property type="match status" value="1"/>
</dbReference>
<comment type="caution">
    <text evidence="4">The sequence shown here is derived from an EMBL/GenBank/DDBJ whole genome shotgun (WGS) entry which is preliminary data.</text>
</comment>
<dbReference type="Proteomes" id="UP000321721">
    <property type="component" value="Unassembled WGS sequence"/>
</dbReference>
<keyword evidence="1 2" id="KW-0732">Signal</keyword>
<dbReference type="SUPFAM" id="SSF49478">
    <property type="entry name" value="Cna protein B-type domain"/>
    <property type="match status" value="1"/>
</dbReference>
<evidence type="ECO:0000313" key="4">
    <source>
        <dbReference type="EMBL" id="TXB66627.1"/>
    </source>
</evidence>
<proteinExistence type="predicted"/>
<accession>A0A5C6RX09</accession>
<dbReference type="SUPFAM" id="SSF50998">
    <property type="entry name" value="Quinoprotein alcohol dehydrogenase-like"/>
    <property type="match status" value="1"/>
</dbReference>
<name>A0A5C6RX09_9FLAO</name>
<evidence type="ECO:0000313" key="5">
    <source>
        <dbReference type="Proteomes" id="UP000321721"/>
    </source>
</evidence>
<dbReference type="PANTHER" id="PTHR35580:SF1">
    <property type="entry name" value="PHYTASE-LIKE DOMAIN-CONTAINING PROTEIN"/>
    <property type="match status" value="1"/>
</dbReference>
<dbReference type="InterPro" id="IPR026444">
    <property type="entry name" value="Secre_tail"/>
</dbReference>
<feature type="chain" id="PRO_5022777511" evidence="2">
    <location>
        <begin position="20"/>
        <end position="994"/>
    </location>
</feature>
<dbReference type="AlphaFoldDB" id="A0A5C6RX09"/>
<keyword evidence="5" id="KW-1185">Reference proteome</keyword>
<protein>
    <submittedName>
        <fullName evidence="4">T9SS type A sorting domain-containing protein</fullName>
    </submittedName>
</protein>
<feature type="domain" description="Secretion system C-terminal sorting" evidence="3">
    <location>
        <begin position="923"/>
        <end position="992"/>
    </location>
</feature>
<gene>
    <name evidence="4" type="ORF">FRY74_00135</name>
</gene>
<dbReference type="InterPro" id="IPR052918">
    <property type="entry name" value="Motility_Chemotaxis_Reg"/>
</dbReference>
<evidence type="ECO:0000256" key="1">
    <source>
        <dbReference type="ARBA" id="ARBA00022729"/>
    </source>
</evidence>
<dbReference type="EMBL" id="VOOS01000001">
    <property type="protein sequence ID" value="TXB66627.1"/>
    <property type="molecule type" value="Genomic_DNA"/>
</dbReference>
<organism evidence="4 5">
    <name type="scientific">Vicingus serpentipes</name>
    <dbReference type="NCBI Taxonomy" id="1926625"/>
    <lineage>
        <taxon>Bacteria</taxon>
        <taxon>Pseudomonadati</taxon>
        <taxon>Bacteroidota</taxon>
        <taxon>Flavobacteriia</taxon>
        <taxon>Flavobacteriales</taxon>
        <taxon>Vicingaceae</taxon>
        <taxon>Vicingus</taxon>
    </lineage>
</organism>
<evidence type="ECO:0000256" key="2">
    <source>
        <dbReference type="SAM" id="SignalP"/>
    </source>
</evidence>
<reference evidence="4 5" key="1">
    <citation type="submission" date="2019-08" db="EMBL/GenBank/DDBJ databases">
        <title>Genome of Vicingus serpentipes NCIMB 15042.</title>
        <authorList>
            <person name="Bowman J.P."/>
        </authorList>
    </citation>
    <scope>NUCLEOTIDE SEQUENCE [LARGE SCALE GENOMIC DNA]</scope>
    <source>
        <strain evidence="4 5">NCIMB 15042</strain>
    </source>
</reference>
<feature type="signal peptide" evidence="2">
    <location>
        <begin position="1"/>
        <end position="19"/>
    </location>
</feature>
<dbReference type="RefSeq" id="WP_147097437.1">
    <property type="nucleotide sequence ID" value="NZ_VOOS01000001.1"/>
</dbReference>
<dbReference type="InterPro" id="IPR011047">
    <property type="entry name" value="Quinoprotein_ADH-like_sf"/>
</dbReference>
<evidence type="ECO:0000259" key="3">
    <source>
        <dbReference type="Pfam" id="PF18962"/>
    </source>
</evidence>
<dbReference type="NCBIfam" id="TIGR04183">
    <property type="entry name" value="Por_Secre_tail"/>
    <property type="match status" value="1"/>
</dbReference>
<dbReference type="OrthoDB" id="9811934at2"/>
<dbReference type="PANTHER" id="PTHR35580">
    <property type="entry name" value="CELL SURFACE GLYCOPROTEIN (S-LAYER PROTEIN)-LIKE PROTEIN"/>
    <property type="match status" value="1"/>
</dbReference>